<comment type="caution">
    <text evidence="3">The sequence shown here is derived from an EMBL/GenBank/DDBJ whole genome shotgun (WGS) entry which is preliminary data.</text>
</comment>
<evidence type="ECO:0000256" key="2">
    <source>
        <dbReference type="ARBA" id="ARBA00023002"/>
    </source>
</evidence>
<dbReference type="InterPro" id="IPR036291">
    <property type="entry name" value="NAD(P)-bd_dom_sf"/>
</dbReference>
<evidence type="ECO:0000313" key="4">
    <source>
        <dbReference type="Proteomes" id="UP000094526"/>
    </source>
</evidence>
<dbReference type="EMBL" id="LGRB01000008">
    <property type="protein sequence ID" value="OCT54061.1"/>
    <property type="molecule type" value="Genomic_DNA"/>
</dbReference>
<dbReference type="VEuPathDB" id="FungiDB:CLCR_10476"/>
<reference evidence="4" key="1">
    <citation type="submission" date="2015-07" db="EMBL/GenBank/DDBJ databases">
        <authorList>
            <person name="Teixeira M.M."/>
            <person name="Souza R.C."/>
            <person name="Almeida L.G."/>
            <person name="Vicente V.A."/>
            <person name="de Hoog S."/>
            <person name="Bocca A.L."/>
            <person name="de Almeida S.R."/>
            <person name="Vasconcelos A.T."/>
            <person name="Felipe M.S."/>
        </authorList>
    </citation>
    <scope>NUCLEOTIDE SEQUENCE [LARGE SCALE GENOMIC DNA]</scope>
    <source>
        <strain evidence="4">KSF</strain>
    </source>
</reference>
<dbReference type="GO" id="GO:0016616">
    <property type="term" value="F:oxidoreductase activity, acting on the CH-OH group of donors, NAD or NADP as acceptor"/>
    <property type="evidence" value="ECO:0007669"/>
    <property type="project" value="TreeGrafter"/>
</dbReference>
<keyword evidence="2" id="KW-0560">Oxidoreductase</keyword>
<dbReference type="PANTHER" id="PTHR44229">
    <property type="entry name" value="15-HYDROXYPROSTAGLANDIN DEHYDROGENASE [NAD(+)]"/>
    <property type="match status" value="1"/>
</dbReference>
<dbReference type="InterPro" id="IPR002347">
    <property type="entry name" value="SDR_fam"/>
</dbReference>
<dbReference type="SUPFAM" id="SSF51735">
    <property type="entry name" value="NAD(P)-binding Rossmann-fold domains"/>
    <property type="match status" value="1"/>
</dbReference>
<dbReference type="PRINTS" id="PR00081">
    <property type="entry name" value="GDHRDH"/>
</dbReference>
<protein>
    <recommendedName>
        <fullName evidence="5">15-hydroxyprostaglandin dehydrogenase [NAD(+)]</fullName>
    </recommendedName>
</protein>
<dbReference type="Pfam" id="PF00106">
    <property type="entry name" value="adh_short"/>
    <property type="match status" value="2"/>
</dbReference>
<dbReference type="eggNOG" id="KOG4169">
    <property type="taxonomic scope" value="Eukaryota"/>
</dbReference>
<comment type="similarity">
    <text evidence="1">Belongs to the short-chain dehydrogenases/reductases (SDR) family.</text>
</comment>
<gene>
    <name evidence="3" type="ORF">CLCR_10476</name>
</gene>
<dbReference type="STRING" id="86049.A0A1C1D027"/>
<dbReference type="VEuPathDB" id="FungiDB:G647_00958"/>
<organism evidence="3 4">
    <name type="scientific">Cladophialophora carrionii</name>
    <dbReference type="NCBI Taxonomy" id="86049"/>
    <lineage>
        <taxon>Eukaryota</taxon>
        <taxon>Fungi</taxon>
        <taxon>Dikarya</taxon>
        <taxon>Ascomycota</taxon>
        <taxon>Pezizomycotina</taxon>
        <taxon>Eurotiomycetes</taxon>
        <taxon>Chaetothyriomycetidae</taxon>
        <taxon>Chaetothyriales</taxon>
        <taxon>Herpotrichiellaceae</taxon>
        <taxon>Cladophialophora</taxon>
    </lineage>
</organism>
<evidence type="ECO:0000313" key="3">
    <source>
        <dbReference type="EMBL" id="OCT54061.1"/>
    </source>
</evidence>
<accession>A0A1C1D027</accession>
<dbReference type="OrthoDB" id="5371740at2759"/>
<dbReference type="GO" id="GO:0005737">
    <property type="term" value="C:cytoplasm"/>
    <property type="evidence" value="ECO:0007669"/>
    <property type="project" value="TreeGrafter"/>
</dbReference>
<dbReference type="PANTHER" id="PTHR44229:SF4">
    <property type="entry name" value="15-HYDROXYPROSTAGLANDIN DEHYDROGENASE [NAD(+)]"/>
    <property type="match status" value="1"/>
</dbReference>
<evidence type="ECO:0008006" key="5">
    <source>
        <dbReference type="Google" id="ProtNLM"/>
    </source>
</evidence>
<name>A0A1C1D027_9EURO</name>
<keyword evidence="4" id="KW-1185">Reference proteome</keyword>
<dbReference type="Gene3D" id="3.40.50.720">
    <property type="entry name" value="NAD(P)-binding Rossmann-like Domain"/>
    <property type="match status" value="1"/>
</dbReference>
<sequence length="347" mass="38229">MIDKPVMVKTAIVTGAASGMGLALTRHLLARGQDSSSKVHWRVVLADVNEAAYDEVRTTLDQERHIFVRTDVSQFEDQLALFKRAFEWSGGRIDFFANNAGIPDRQPLLGWLGRPEDVEKEDPTEPDLSCIDVDLKAVFYGLRCFVHFTRKTRNLLGQETVQTMDKVGIHGGDAMIGVAAAAAAAHDFHPTMVVTASMAGQYPFYVLPTYTAAKHGCVGLVRAAAPTLFEDEGMTLNAILPSTTRTKIIPTPILEQWPEENFTPLETVVRAFEELIDADGRVVPDGLSDGQDGIVKNGCCVEASTNRLFYRDPVPFPSQVQEWVGQQSKRDGILGTFMSNVMNSREN</sequence>
<proteinExistence type="inferred from homology"/>
<evidence type="ECO:0000256" key="1">
    <source>
        <dbReference type="ARBA" id="ARBA00006484"/>
    </source>
</evidence>
<dbReference type="AlphaFoldDB" id="A0A1C1D027"/>
<dbReference type="Proteomes" id="UP000094526">
    <property type="component" value="Unassembled WGS sequence"/>
</dbReference>